<dbReference type="Proteomes" id="UP000677152">
    <property type="component" value="Chromosome"/>
</dbReference>
<feature type="compositionally biased region" description="Basic and acidic residues" evidence="1">
    <location>
        <begin position="15"/>
        <end position="26"/>
    </location>
</feature>
<reference evidence="2" key="1">
    <citation type="submission" date="2021-04" db="EMBL/GenBank/DDBJ databases">
        <title>Genomic sequence of Actinosynnema pretiosum subsp. pretiosum ATCC 31280 (C-14919).</title>
        <authorList>
            <person name="Bai L."/>
            <person name="Wang X."/>
            <person name="Xiao Y."/>
        </authorList>
    </citation>
    <scope>NUCLEOTIDE SEQUENCE</scope>
    <source>
        <strain evidence="2">ATCC 31280</strain>
    </source>
</reference>
<dbReference type="EMBL" id="CP073249">
    <property type="protein sequence ID" value="QUF05651.1"/>
    <property type="molecule type" value="Genomic_DNA"/>
</dbReference>
<protein>
    <submittedName>
        <fullName evidence="2">Uncharacterized protein</fullName>
    </submittedName>
</protein>
<dbReference type="InterPro" id="IPR046036">
    <property type="entry name" value="DUF5994"/>
</dbReference>
<dbReference type="AlphaFoldDB" id="A0AA45L979"/>
<evidence type="ECO:0000313" key="2">
    <source>
        <dbReference type="EMBL" id="QUF05651.1"/>
    </source>
</evidence>
<evidence type="ECO:0000313" key="3">
    <source>
        <dbReference type="Proteomes" id="UP000677152"/>
    </source>
</evidence>
<accession>A0AA45L979</accession>
<name>A0AA45L979_9PSEU</name>
<sequence length="220" mass="22689">MSATERAPVTGADADPGRRLAVRPRDSARSAADGAWWPRSADPAVEFPALIAAVTGFGRPVLRVVYHLGAWGRAEHKITVAGVVVRLEGFRTTRPWEVTVLGPDRARTVLLVIPPDTPGGAAGAALRAVTGSDGSDPVEELMVRNGVRVRGVGRAAPEGGLAGGGPVESGPEERWEAEGGAGGVRPSVREKVARGRVARPGVSPPPEKRTARPTGAGATS</sequence>
<proteinExistence type="predicted"/>
<organism evidence="2 3">
    <name type="scientific">Actinosynnema pretiosum subsp. pretiosum</name>
    <dbReference type="NCBI Taxonomy" id="103721"/>
    <lineage>
        <taxon>Bacteria</taxon>
        <taxon>Bacillati</taxon>
        <taxon>Actinomycetota</taxon>
        <taxon>Actinomycetes</taxon>
        <taxon>Pseudonocardiales</taxon>
        <taxon>Pseudonocardiaceae</taxon>
        <taxon>Actinosynnema</taxon>
    </lineage>
</organism>
<gene>
    <name evidence="2" type="ORF">KCV87_06010</name>
</gene>
<dbReference type="Pfam" id="PF19457">
    <property type="entry name" value="DUF5994"/>
    <property type="match status" value="1"/>
</dbReference>
<feature type="region of interest" description="Disordered" evidence="1">
    <location>
        <begin position="1"/>
        <end position="26"/>
    </location>
</feature>
<feature type="region of interest" description="Disordered" evidence="1">
    <location>
        <begin position="154"/>
        <end position="220"/>
    </location>
</feature>
<evidence type="ECO:0000256" key="1">
    <source>
        <dbReference type="SAM" id="MobiDB-lite"/>
    </source>
</evidence>